<dbReference type="InterPro" id="IPR036047">
    <property type="entry name" value="F-box-like_dom_sf"/>
</dbReference>
<gene>
    <name evidence="3" type="ORF">PIB30_012187</name>
</gene>
<dbReference type="SUPFAM" id="SSF81383">
    <property type="entry name" value="F-box domain"/>
    <property type="match status" value="1"/>
</dbReference>
<evidence type="ECO:0000313" key="3">
    <source>
        <dbReference type="EMBL" id="MED6156171.1"/>
    </source>
</evidence>
<organism evidence="3 4">
    <name type="scientific">Stylosanthes scabra</name>
    <dbReference type="NCBI Taxonomy" id="79078"/>
    <lineage>
        <taxon>Eukaryota</taxon>
        <taxon>Viridiplantae</taxon>
        <taxon>Streptophyta</taxon>
        <taxon>Embryophyta</taxon>
        <taxon>Tracheophyta</taxon>
        <taxon>Spermatophyta</taxon>
        <taxon>Magnoliopsida</taxon>
        <taxon>eudicotyledons</taxon>
        <taxon>Gunneridae</taxon>
        <taxon>Pentapetalae</taxon>
        <taxon>rosids</taxon>
        <taxon>fabids</taxon>
        <taxon>Fabales</taxon>
        <taxon>Fabaceae</taxon>
        <taxon>Papilionoideae</taxon>
        <taxon>50 kb inversion clade</taxon>
        <taxon>dalbergioids sensu lato</taxon>
        <taxon>Dalbergieae</taxon>
        <taxon>Pterocarpus clade</taxon>
        <taxon>Stylosanthes</taxon>
    </lineage>
</organism>
<keyword evidence="4" id="KW-1185">Reference proteome</keyword>
<evidence type="ECO:0000313" key="4">
    <source>
        <dbReference type="Proteomes" id="UP001341840"/>
    </source>
</evidence>
<feature type="domain" description="F-box" evidence="1">
    <location>
        <begin position="4"/>
        <end position="41"/>
    </location>
</feature>
<dbReference type="Proteomes" id="UP001341840">
    <property type="component" value="Unassembled WGS sequence"/>
</dbReference>
<dbReference type="EMBL" id="JASCZI010120859">
    <property type="protein sequence ID" value="MED6156171.1"/>
    <property type="molecule type" value="Genomic_DNA"/>
</dbReference>
<dbReference type="Pfam" id="PF00646">
    <property type="entry name" value="F-box"/>
    <property type="match status" value="1"/>
</dbReference>
<protein>
    <recommendedName>
        <fullName evidence="5">F-box domain-containing protein</fullName>
    </recommendedName>
</protein>
<accession>A0ABU6U4Y7</accession>
<dbReference type="Pfam" id="PF23622">
    <property type="entry name" value="LRR_At1g61320_AtMIF1"/>
    <property type="match status" value="2"/>
</dbReference>
<dbReference type="InterPro" id="IPR001810">
    <property type="entry name" value="F-box_dom"/>
</dbReference>
<name>A0ABU6U4Y7_9FABA</name>
<feature type="domain" description="At1g61320/AtMIF1 LRR" evidence="2">
    <location>
        <begin position="78"/>
        <end position="207"/>
    </location>
</feature>
<dbReference type="InterPro" id="IPR032675">
    <property type="entry name" value="LRR_dom_sf"/>
</dbReference>
<feature type="domain" description="At1g61320/AtMIF1 LRR" evidence="2">
    <location>
        <begin position="233"/>
        <end position="353"/>
    </location>
</feature>
<proteinExistence type="predicted"/>
<dbReference type="InterPro" id="IPR053772">
    <property type="entry name" value="At1g61320/At1g61330-like"/>
</dbReference>
<reference evidence="3 4" key="1">
    <citation type="journal article" date="2023" name="Plants (Basel)">
        <title>Bridging the Gap: Combining Genomics and Transcriptomics Approaches to Understand Stylosanthes scabra, an Orphan Legume from the Brazilian Caatinga.</title>
        <authorList>
            <person name="Ferreira-Neto J.R.C."/>
            <person name="da Silva M.D."/>
            <person name="Binneck E."/>
            <person name="de Melo N.F."/>
            <person name="da Silva R.H."/>
            <person name="de Melo A.L.T.M."/>
            <person name="Pandolfi V."/>
            <person name="Bustamante F.O."/>
            <person name="Brasileiro-Vidal A.C."/>
            <person name="Benko-Iseppon A.M."/>
        </authorList>
    </citation>
    <scope>NUCLEOTIDE SEQUENCE [LARGE SCALE GENOMIC DNA]</scope>
    <source>
        <tissue evidence="3">Leaves</tissue>
    </source>
</reference>
<evidence type="ECO:0008006" key="5">
    <source>
        <dbReference type="Google" id="ProtNLM"/>
    </source>
</evidence>
<dbReference type="PANTHER" id="PTHR34145">
    <property type="entry name" value="OS02G0105600 PROTEIN"/>
    <property type="match status" value="1"/>
</dbReference>
<evidence type="ECO:0000259" key="2">
    <source>
        <dbReference type="Pfam" id="PF23622"/>
    </source>
</evidence>
<sequence length="488" mass="56211">MDRLSALPRPILHAILAKLPDKDAAKTIALSKAWRDTWFSFPYLSVCSDDPMIFDLRFCNVDILVGYVTKRLLRLHDQGLAIKEFKLNLKMLKPTQLSHNHFDRWIQIASESGIEVLELYLPGGRIGREYGQRNWYILPLCVPQAKSLTKLLLSSGIRVDREFLSRSMKFSSLKMLSLCYVRFTHEGILQNLVSHCPLIEHLYVENCFVYNVISTEDPVDRFDMVKSLFLNGFQKLKEVHVQGIQESTIISDKWFLELFSKYPFLESLKLDGCPMSETINITSARLKVLKLFHCSNLKEVNIDAPHLISLDYCGFEKLVISLMTCSDKLEVSVDTRVDYQHSYSLRDFIQNMPQKILASLSLIISPSYRESDPSELIPAFQVFSNTPPRIKHLELRERAVPSREVFYGHLMHCLLSSCFPEKISFSLVMGNSDAFIEFFYEMLMGSKKGECHCSSGNTKCWWHALKIVNISRSFLPDKPKTITYSLEM</sequence>
<evidence type="ECO:0000259" key="1">
    <source>
        <dbReference type="Pfam" id="PF00646"/>
    </source>
</evidence>
<dbReference type="Gene3D" id="3.80.10.10">
    <property type="entry name" value="Ribonuclease Inhibitor"/>
    <property type="match status" value="1"/>
</dbReference>
<dbReference type="SUPFAM" id="SSF52047">
    <property type="entry name" value="RNI-like"/>
    <property type="match status" value="1"/>
</dbReference>
<dbReference type="InterPro" id="IPR055357">
    <property type="entry name" value="LRR_At1g61320_AtMIF1"/>
</dbReference>
<comment type="caution">
    <text evidence="3">The sequence shown here is derived from an EMBL/GenBank/DDBJ whole genome shotgun (WGS) entry which is preliminary data.</text>
</comment>